<dbReference type="STRING" id="1095778.SAMN04489842_3017"/>
<accession>A0A1H1HSV9</accession>
<reference evidence="3" key="1">
    <citation type="submission" date="2016-10" db="EMBL/GenBank/DDBJ databases">
        <authorList>
            <person name="Varghese N."/>
            <person name="Submissions S."/>
        </authorList>
    </citation>
    <scope>NUCLEOTIDE SEQUENCE [LARGE SCALE GENOMIC DNA]</scope>
    <source>
        <strain evidence="3">DSM 24767</strain>
    </source>
</reference>
<proteinExistence type="predicted"/>
<dbReference type="AlphaFoldDB" id="A0A1H1HSV9"/>
<feature type="transmembrane region" description="Helical" evidence="1">
    <location>
        <begin position="186"/>
        <end position="206"/>
    </location>
</feature>
<feature type="transmembrane region" description="Helical" evidence="1">
    <location>
        <begin position="131"/>
        <end position="150"/>
    </location>
</feature>
<evidence type="ECO:0000313" key="2">
    <source>
        <dbReference type="EMBL" id="SDR28484.1"/>
    </source>
</evidence>
<name>A0A1H1HSV9_NATTX</name>
<dbReference type="Proteomes" id="UP000198848">
    <property type="component" value="Unassembled WGS sequence"/>
</dbReference>
<feature type="transmembrane region" description="Helical" evidence="1">
    <location>
        <begin position="33"/>
        <end position="54"/>
    </location>
</feature>
<protein>
    <submittedName>
        <fullName evidence="2">Uncharacterized protein</fullName>
    </submittedName>
</protein>
<organism evidence="2 3">
    <name type="scientific">Natronobacterium texcoconense</name>
    <dbReference type="NCBI Taxonomy" id="1095778"/>
    <lineage>
        <taxon>Archaea</taxon>
        <taxon>Methanobacteriati</taxon>
        <taxon>Methanobacteriota</taxon>
        <taxon>Stenosarchaea group</taxon>
        <taxon>Halobacteria</taxon>
        <taxon>Halobacteriales</taxon>
        <taxon>Natrialbaceae</taxon>
        <taxon>Natronobacterium</taxon>
    </lineage>
</organism>
<keyword evidence="1" id="KW-0472">Membrane</keyword>
<feature type="transmembrane region" description="Helical" evidence="1">
    <location>
        <begin position="60"/>
        <end position="80"/>
    </location>
</feature>
<keyword evidence="3" id="KW-1185">Reference proteome</keyword>
<dbReference type="OrthoDB" id="186330at2157"/>
<gene>
    <name evidence="2" type="ORF">SAMN04489842_3017</name>
</gene>
<sequence>MTDDREIDVDALEAELEQIKDAMGIHERYPTQFQLWLVYGLLTMLASFGSQAVVTYDLPGWGHAASWGGFMGAGILYSWYVGGDYEEPEDTTTKPDLTVQSMSIVAYLLAVLFIVTPLLSDASPLVESATIFALIIGAVAASYVVTGASLKSYYVRARDRYAFYAGGVWILVYAVAMVHVPPLQEWGYAIFGVLYAVYGVTAYVYLARDTDTA</sequence>
<evidence type="ECO:0000313" key="3">
    <source>
        <dbReference type="Proteomes" id="UP000198848"/>
    </source>
</evidence>
<keyword evidence="1" id="KW-1133">Transmembrane helix</keyword>
<feature type="transmembrane region" description="Helical" evidence="1">
    <location>
        <begin position="162"/>
        <end position="180"/>
    </location>
</feature>
<dbReference type="RefSeq" id="WP_090383484.1">
    <property type="nucleotide sequence ID" value="NZ_FNLC01000003.1"/>
</dbReference>
<feature type="transmembrane region" description="Helical" evidence="1">
    <location>
        <begin position="101"/>
        <end position="119"/>
    </location>
</feature>
<dbReference type="EMBL" id="FNLC01000003">
    <property type="protein sequence ID" value="SDR28484.1"/>
    <property type="molecule type" value="Genomic_DNA"/>
</dbReference>
<keyword evidence="1" id="KW-0812">Transmembrane</keyword>
<evidence type="ECO:0000256" key="1">
    <source>
        <dbReference type="SAM" id="Phobius"/>
    </source>
</evidence>